<protein>
    <submittedName>
        <fullName evidence="6">Blue (Type 1) copper domain protein</fullName>
    </submittedName>
</protein>
<dbReference type="GO" id="GO:0009055">
    <property type="term" value="F:electron transfer activity"/>
    <property type="evidence" value="ECO:0007669"/>
    <property type="project" value="InterPro"/>
</dbReference>
<gene>
    <name evidence="6" type="ordered locus">MmarC7_0239</name>
</gene>
<dbReference type="PROSITE" id="PS00196">
    <property type="entry name" value="COPPER_BLUE"/>
    <property type="match status" value="1"/>
</dbReference>
<evidence type="ECO:0000259" key="5">
    <source>
        <dbReference type="Pfam" id="PF00127"/>
    </source>
</evidence>
<dbReference type="InterPro" id="IPR008972">
    <property type="entry name" value="Cupredoxin"/>
</dbReference>
<dbReference type="PANTHER" id="PTHR36507:SF1">
    <property type="entry name" value="BLL1555 PROTEIN"/>
    <property type="match status" value="1"/>
</dbReference>
<proteinExistence type="predicted"/>
<dbReference type="PANTHER" id="PTHR36507">
    <property type="entry name" value="BLL1555 PROTEIN"/>
    <property type="match status" value="1"/>
</dbReference>
<dbReference type="EMBL" id="CP000745">
    <property type="protein sequence ID" value="ABR65309.1"/>
    <property type="molecule type" value="Genomic_DNA"/>
</dbReference>
<evidence type="ECO:0000256" key="1">
    <source>
        <dbReference type="ARBA" id="ARBA00022448"/>
    </source>
</evidence>
<dbReference type="CDD" id="cd13921">
    <property type="entry name" value="Amicyanin"/>
    <property type="match status" value="1"/>
</dbReference>
<dbReference type="GO" id="GO:0005507">
    <property type="term" value="F:copper ion binding"/>
    <property type="evidence" value="ECO:0007669"/>
    <property type="project" value="InterPro"/>
</dbReference>
<dbReference type="Gene3D" id="2.60.40.420">
    <property type="entry name" value="Cupredoxins - blue copper proteins"/>
    <property type="match status" value="1"/>
</dbReference>
<dbReference type="SUPFAM" id="SSF49503">
    <property type="entry name" value="Cupredoxins"/>
    <property type="match status" value="1"/>
</dbReference>
<keyword evidence="2" id="KW-0479">Metal-binding</keyword>
<dbReference type="InterPro" id="IPR000923">
    <property type="entry name" value="BlueCu_1"/>
</dbReference>
<keyword evidence="4" id="KW-0186">Copper</keyword>
<dbReference type="OrthoDB" id="11836at2157"/>
<evidence type="ECO:0000256" key="4">
    <source>
        <dbReference type="ARBA" id="ARBA00023008"/>
    </source>
</evidence>
<sequence>MESPVDTSTNFEAQNEATVLIEDFSYKPSSITVRVGATVIWIQKDSVRHSVTSNEGVFDSGLLSKGISWNYTFNEAGTYDYYCIPHPYMKGTVEVVE</sequence>
<dbReference type="STRING" id="426368.MmarC7_0239"/>
<dbReference type="AlphaFoldDB" id="A6VFT3"/>
<evidence type="ECO:0000256" key="2">
    <source>
        <dbReference type="ARBA" id="ARBA00022723"/>
    </source>
</evidence>
<dbReference type="InterPro" id="IPR035668">
    <property type="entry name" value="Amicyanin"/>
</dbReference>
<evidence type="ECO:0000256" key="3">
    <source>
        <dbReference type="ARBA" id="ARBA00022982"/>
    </source>
</evidence>
<name>A6VFT3_METM7</name>
<feature type="domain" description="Blue (type 1) copper" evidence="5">
    <location>
        <begin position="17"/>
        <end position="95"/>
    </location>
</feature>
<reference evidence="6" key="1">
    <citation type="submission" date="2007-06" db="EMBL/GenBank/DDBJ databases">
        <title>Complete sequence of Methanococcus maripaludis C7.</title>
        <authorList>
            <consortium name="US DOE Joint Genome Institute"/>
            <person name="Copeland A."/>
            <person name="Lucas S."/>
            <person name="Lapidus A."/>
            <person name="Barry K."/>
            <person name="Glavina del Rio T."/>
            <person name="Dalin E."/>
            <person name="Tice H."/>
            <person name="Pitluck S."/>
            <person name="Clum A."/>
            <person name="Schmutz J."/>
            <person name="Larimer F."/>
            <person name="Land M."/>
            <person name="Hauser L."/>
            <person name="Kyrpides N."/>
            <person name="Anderson I."/>
            <person name="Sieprawska-Lupa M."/>
            <person name="Whitman W.B."/>
            <person name="Richardson P."/>
        </authorList>
    </citation>
    <scope>NUCLEOTIDE SEQUENCE [LARGE SCALE GENOMIC DNA]</scope>
    <source>
        <strain evidence="6">C7</strain>
    </source>
</reference>
<keyword evidence="1" id="KW-0813">Transport</keyword>
<organism evidence="6">
    <name type="scientific">Methanococcus maripaludis (strain C7 / ATCC BAA-1331)</name>
    <dbReference type="NCBI Taxonomy" id="426368"/>
    <lineage>
        <taxon>Archaea</taxon>
        <taxon>Methanobacteriati</taxon>
        <taxon>Methanobacteriota</taxon>
        <taxon>Methanomada group</taxon>
        <taxon>Methanococci</taxon>
        <taxon>Methanococcales</taxon>
        <taxon>Methanococcaceae</taxon>
        <taxon>Methanococcus</taxon>
    </lineage>
</organism>
<evidence type="ECO:0000313" key="6">
    <source>
        <dbReference type="EMBL" id="ABR65309.1"/>
    </source>
</evidence>
<dbReference type="KEGG" id="mmz:MmarC7_0239"/>
<dbReference type="HOGENOM" id="CLU_084115_2_1_2"/>
<dbReference type="eggNOG" id="arCOG02926">
    <property type="taxonomic scope" value="Archaea"/>
</dbReference>
<dbReference type="Pfam" id="PF00127">
    <property type="entry name" value="Copper-bind"/>
    <property type="match status" value="1"/>
</dbReference>
<dbReference type="InterPro" id="IPR052721">
    <property type="entry name" value="ET_Amicyanin"/>
</dbReference>
<dbReference type="InterPro" id="IPR028871">
    <property type="entry name" value="BlueCu_1_BS"/>
</dbReference>
<accession>A6VFT3</accession>
<keyword evidence="3" id="KW-0249">Electron transport</keyword>